<dbReference type="AlphaFoldDB" id="A0A8H4KAP2"/>
<evidence type="ECO:0000256" key="7">
    <source>
        <dbReference type="ARBA" id="ARBA00022833"/>
    </source>
</evidence>
<keyword evidence="13" id="KW-1185">Reference proteome</keyword>
<organism evidence="12 13">
    <name type="scientific">Fusarium austroafricanum</name>
    <dbReference type="NCBI Taxonomy" id="2364996"/>
    <lineage>
        <taxon>Eukaryota</taxon>
        <taxon>Fungi</taxon>
        <taxon>Dikarya</taxon>
        <taxon>Ascomycota</taxon>
        <taxon>Pezizomycotina</taxon>
        <taxon>Sordariomycetes</taxon>
        <taxon>Hypocreomycetidae</taxon>
        <taxon>Hypocreales</taxon>
        <taxon>Nectriaceae</taxon>
        <taxon>Fusarium</taxon>
        <taxon>Fusarium concolor species complex</taxon>
    </lineage>
</organism>
<evidence type="ECO:0000256" key="1">
    <source>
        <dbReference type="ARBA" id="ARBA00003174"/>
    </source>
</evidence>
<gene>
    <name evidence="12" type="ORF">F53441_9600</name>
</gene>
<comment type="caution">
    <text evidence="12">The sequence shown here is derived from an EMBL/GenBank/DDBJ whole genome shotgun (WGS) entry which is preliminary data.</text>
</comment>
<evidence type="ECO:0000256" key="6">
    <source>
        <dbReference type="ARBA" id="ARBA00022801"/>
    </source>
</evidence>
<accession>A0A8H4KAP2</accession>
<keyword evidence="9" id="KW-1015">Disulfide bond</keyword>
<dbReference type="InterPro" id="IPR008754">
    <property type="entry name" value="Peptidase_M43"/>
</dbReference>
<keyword evidence="3 12" id="KW-0645">Protease</keyword>
<dbReference type="EMBL" id="JAADJG010000436">
    <property type="protein sequence ID" value="KAF4446795.1"/>
    <property type="molecule type" value="Genomic_DNA"/>
</dbReference>
<evidence type="ECO:0000256" key="8">
    <source>
        <dbReference type="ARBA" id="ARBA00023049"/>
    </source>
</evidence>
<keyword evidence="6" id="KW-0378">Hydrolase</keyword>
<evidence type="ECO:0000313" key="12">
    <source>
        <dbReference type="EMBL" id="KAF4446795.1"/>
    </source>
</evidence>
<dbReference type="PANTHER" id="PTHR47466:SF1">
    <property type="entry name" value="METALLOPROTEASE MEP1 (AFU_ORTHOLOGUE AFUA_1G07730)-RELATED"/>
    <property type="match status" value="1"/>
</dbReference>
<feature type="chain" id="PRO_5034542546" evidence="10">
    <location>
        <begin position="19"/>
        <end position="291"/>
    </location>
</feature>
<dbReference type="Gene3D" id="3.40.390.10">
    <property type="entry name" value="Collagenase (Catalytic Domain)"/>
    <property type="match status" value="1"/>
</dbReference>
<dbReference type="SUPFAM" id="SSF55486">
    <property type="entry name" value="Metalloproteases ('zincins'), catalytic domain"/>
    <property type="match status" value="1"/>
</dbReference>
<dbReference type="Proteomes" id="UP000605986">
    <property type="component" value="Unassembled WGS sequence"/>
</dbReference>
<dbReference type="Pfam" id="PF05572">
    <property type="entry name" value="Peptidase_M43"/>
    <property type="match status" value="1"/>
</dbReference>
<comment type="function">
    <text evidence="1">Secreted metalloproteinase that allows assimilation of proteinaceous substrates.</text>
</comment>
<keyword evidence="7" id="KW-0862">Zinc</keyword>
<dbReference type="GO" id="GO:0046872">
    <property type="term" value="F:metal ion binding"/>
    <property type="evidence" value="ECO:0007669"/>
    <property type="project" value="UniProtKB-KW"/>
</dbReference>
<evidence type="ECO:0000256" key="9">
    <source>
        <dbReference type="ARBA" id="ARBA00023157"/>
    </source>
</evidence>
<evidence type="ECO:0000256" key="4">
    <source>
        <dbReference type="ARBA" id="ARBA00022723"/>
    </source>
</evidence>
<protein>
    <submittedName>
        <fullName evidence="12">Extracellular metalloprotease</fullName>
    </submittedName>
</protein>
<evidence type="ECO:0000256" key="10">
    <source>
        <dbReference type="SAM" id="SignalP"/>
    </source>
</evidence>
<evidence type="ECO:0000256" key="2">
    <source>
        <dbReference type="ARBA" id="ARBA00008721"/>
    </source>
</evidence>
<dbReference type="CDD" id="cd04275">
    <property type="entry name" value="ZnMc_pappalysin_like"/>
    <property type="match status" value="1"/>
</dbReference>
<dbReference type="GO" id="GO:0006508">
    <property type="term" value="P:proteolysis"/>
    <property type="evidence" value="ECO:0007669"/>
    <property type="project" value="UniProtKB-KW"/>
</dbReference>
<feature type="domain" description="Peptidase M43 pregnancy-associated plasma-A" evidence="11">
    <location>
        <begin position="197"/>
        <end position="281"/>
    </location>
</feature>
<comment type="similarity">
    <text evidence="2">Belongs to the peptidase M43B family.</text>
</comment>
<evidence type="ECO:0000313" key="13">
    <source>
        <dbReference type="Proteomes" id="UP000605986"/>
    </source>
</evidence>
<dbReference type="GO" id="GO:0008237">
    <property type="term" value="F:metallopeptidase activity"/>
    <property type="evidence" value="ECO:0007669"/>
    <property type="project" value="UniProtKB-KW"/>
</dbReference>
<sequence length="291" mass="31585">MRLDVSLAGVLAVTGTLAHSLANGRCGVPPPTEVQILATKELAAHEADARSPMGLRPSSNSSMVNINIYNHIIAYNETVEGAYINASPASIVDEQIRLLNEIYPKYGFAFTVSSTDWYINASWAGLEDFDTMMDMKRALRKGSYADINIYTVPMESGLLGIAAPPMDNVTEGSSDWIFDGVIIATGSLPGGSLVNYNMGWTAVHEIGHWLGLWHTFQGGCKGDGDFIDDTPAEAIASSGCPIGRNTCPDRPGVDPIHNFMDYSFDSCYNEFTPGQAVRMKSSWQRYRAPAT</sequence>
<keyword evidence="5 10" id="KW-0732">Signal</keyword>
<keyword evidence="8 12" id="KW-0482">Metalloprotease</keyword>
<dbReference type="InterPro" id="IPR024079">
    <property type="entry name" value="MetalloPept_cat_dom_sf"/>
</dbReference>
<evidence type="ECO:0000259" key="11">
    <source>
        <dbReference type="Pfam" id="PF05572"/>
    </source>
</evidence>
<keyword evidence="4" id="KW-0479">Metal-binding</keyword>
<evidence type="ECO:0000256" key="3">
    <source>
        <dbReference type="ARBA" id="ARBA00022670"/>
    </source>
</evidence>
<name>A0A8H4KAP2_9HYPO</name>
<evidence type="ECO:0000256" key="5">
    <source>
        <dbReference type="ARBA" id="ARBA00022729"/>
    </source>
</evidence>
<proteinExistence type="inferred from homology"/>
<dbReference type="OrthoDB" id="536211at2759"/>
<dbReference type="PANTHER" id="PTHR47466">
    <property type="match status" value="1"/>
</dbReference>
<reference evidence="12" key="1">
    <citation type="submission" date="2020-01" db="EMBL/GenBank/DDBJ databases">
        <title>Identification and distribution of gene clusters putatively required for synthesis of sphingolipid metabolism inhibitors in phylogenetically diverse species of the filamentous fungus Fusarium.</title>
        <authorList>
            <person name="Kim H.-S."/>
            <person name="Busman M."/>
            <person name="Brown D.W."/>
            <person name="Divon H."/>
            <person name="Uhlig S."/>
            <person name="Proctor R.H."/>
        </authorList>
    </citation>
    <scope>NUCLEOTIDE SEQUENCE</scope>
    <source>
        <strain evidence="12">NRRL 53441</strain>
    </source>
</reference>
<feature type="signal peptide" evidence="10">
    <location>
        <begin position="1"/>
        <end position="18"/>
    </location>
</feature>